<dbReference type="Proteomes" id="UP000664048">
    <property type="component" value="Unassembled WGS sequence"/>
</dbReference>
<dbReference type="InterPro" id="IPR010349">
    <property type="entry name" value="Asparaginase_II"/>
</dbReference>
<dbReference type="AlphaFoldDB" id="A0AAP1Y6Q7"/>
<evidence type="ECO:0000256" key="1">
    <source>
        <dbReference type="SAM" id="MobiDB-lite"/>
    </source>
</evidence>
<reference evidence="2" key="1">
    <citation type="submission" date="2021-01" db="EMBL/GenBank/DDBJ databases">
        <title>Outbreak of Burkholderia contaminns endophthalmitis traced to a clinical ventilation system.</title>
        <authorList>
            <person name="Lipuma J."/>
            <person name="Spilker T."/>
            <person name="Kratholm J."/>
        </authorList>
    </citation>
    <scope>NUCLEOTIDE SEQUENCE</scope>
    <source>
        <strain evidence="2">HI4954</strain>
    </source>
</reference>
<comment type="caution">
    <text evidence="2">The sequence shown here is derived from an EMBL/GenBank/DDBJ whole genome shotgun (WGS) entry which is preliminary data.</text>
</comment>
<evidence type="ECO:0000313" key="4">
    <source>
        <dbReference type="Proteomes" id="UP000611459"/>
    </source>
</evidence>
<evidence type="ECO:0000313" key="2">
    <source>
        <dbReference type="EMBL" id="MBK1928935.1"/>
    </source>
</evidence>
<name>A0AAP1Y6Q7_9BURK</name>
<keyword evidence="5" id="KW-1185">Reference proteome</keyword>
<dbReference type="EMBL" id="JAGEMX010000001">
    <property type="protein sequence ID" value="MBO1828270.1"/>
    <property type="molecule type" value="Genomic_DNA"/>
</dbReference>
<sequence>MAGKERRSVPDKSVCRRSGNDSRMSGIAIEIADGDLSALYAMAVAVLMEVGLADDENAPGLTRRDNPKLRNIRGIEVGRLETIVHLSRSSGDGEAREAASIGSFLKDMLTDYRPTKRPTSPNCSRIGWTLAMRSRGLTLKSCQFGTRLAKAGGSNMPRIPLMRSDMKPRMIQSRGQTDNTRVLFLRRGV</sequence>
<accession>A0AAP1Y6Q7</accession>
<evidence type="ECO:0000313" key="5">
    <source>
        <dbReference type="Proteomes" id="UP000664048"/>
    </source>
</evidence>
<evidence type="ECO:0000313" key="3">
    <source>
        <dbReference type="EMBL" id="MBO1828270.1"/>
    </source>
</evidence>
<protein>
    <submittedName>
        <fullName evidence="2">Asparaginase</fullName>
    </submittedName>
</protein>
<dbReference type="Pfam" id="PF06089">
    <property type="entry name" value="Asparaginase_II"/>
    <property type="match status" value="1"/>
</dbReference>
<feature type="region of interest" description="Disordered" evidence="1">
    <location>
        <begin position="1"/>
        <end position="20"/>
    </location>
</feature>
<organism evidence="2 4">
    <name type="scientific">Burkholderia contaminans</name>
    <dbReference type="NCBI Taxonomy" id="488447"/>
    <lineage>
        <taxon>Bacteria</taxon>
        <taxon>Pseudomonadati</taxon>
        <taxon>Pseudomonadota</taxon>
        <taxon>Betaproteobacteria</taxon>
        <taxon>Burkholderiales</taxon>
        <taxon>Burkholderiaceae</taxon>
        <taxon>Burkholderia</taxon>
        <taxon>Burkholderia cepacia complex</taxon>
    </lineage>
</organism>
<proteinExistence type="predicted"/>
<dbReference type="EMBL" id="JAENIB010000001">
    <property type="protein sequence ID" value="MBK1928935.1"/>
    <property type="molecule type" value="Genomic_DNA"/>
</dbReference>
<dbReference type="Proteomes" id="UP000611459">
    <property type="component" value="Unassembled WGS sequence"/>
</dbReference>
<gene>
    <name evidence="3" type="ORF">J4M89_02625</name>
    <name evidence="2" type="ORF">JIN94_03485</name>
</gene>
<reference evidence="3 5" key="2">
    <citation type="submission" date="2021-03" db="EMBL/GenBank/DDBJ databases">
        <title>Clinical course, treatment and visual outcome of an outbreak of Burkholderia contaminans endophthalmitis following cataract surgery.</title>
        <authorList>
            <person name="Lind C."/>
            <person name="Olsen K."/>
            <person name="Angelsen N.K."/>
            <person name="Krefting E.A."/>
            <person name="Fossen K."/>
            <person name="Gravningen K."/>
            <person name="Depoorter E."/>
            <person name="Vandamme P."/>
            <person name="Bertelsen G."/>
        </authorList>
    </citation>
    <scope>NUCLEOTIDE SEQUENCE [LARGE SCALE GENOMIC DNA]</scope>
    <source>
        <strain evidence="3 5">51242556</strain>
    </source>
</reference>